<dbReference type="GO" id="GO:0045735">
    <property type="term" value="F:nutrient reservoir activity"/>
    <property type="evidence" value="ECO:0007669"/>
    <property type="project" value="UniProtKB-UniRule"/>
</dbReference>
<dbReference type="InterPro" id="IPR005519">
    <property type="entry name" value="Acid_phosphat_B-like"/>
</dbReference>
<dbReference type="OrthoDB" id="59415at2759"/>
<dbReference type="SUPFAM" id="SSF56784">
    <property type="entry name" value="HAD-like"/>
    <property type="match status" value="1"/>
</dbReference>
<dbReference type="Gramene" id="Psat07G0709500-T1">
    <property type="protein sequence ID" value="KAI5392565.1"/>
    <property type="gene ID" value="KIW84_077095"/>
</dbReference>
<dbReference type="InterPro" id="IPR036412">
    <property type="entry name" value="HAD-like_sf"/>
</dbReference>
<comment type="caution">
    <text evidence="4">The sequence shown here is derived from an EMBL/GenBank/DDBJ whole genome shotgun (WGS) entry which is preliminary data.</text>
</comment>
<keyword evidence="1" id="KW-0732">Signal</keyword>
<name>A0A9D4VYM5_PEA</name>
<comment type="function">
    <text evidence="3">May function as somatic storage protein during early seedling development.</text>
</comment>
<evidence type="ECO:0008006" key="6">
    <source>
        <dbReference type="Google" id="ProtNLM"/>
    </source>
</evidence>
<dbReference type="Gene3D" id="3.40.50.1000">
    <property type="entry name" value="HAD superfamily/HAD-like"/>
    <property type="match status" value="1"/>
</dbReference>
<dbReference type="NCBIfam" id="TIGR01675">
    <property type="entry name" value="plant-AP"/>
    <property type="match status" value="1"/>
</dbReference>
<reference evidence="4 5" key="1">
    <citation type="journal article" date="2022" name="Nat. Genet.">
        <title>Improved pea reference genome and pan-genome highlight genomic features and evolutionary characteristics.</title>
        <authorList>
            <person name="Yang T."/>
            <person name="Liu R."/>
            <person name="Luo Y."/>
            <person name="Hu S."/>
            <person name="Wang D."/>
            <person name="Wang C."/>
            <person name="Pandey M.K."/>
            <person name="Ge S."/>
            <person name="Xu Q."/>
            <person name="Li N."/>
            <person name="Li G."/>
            <person name="Huang Y."/>
            <person name="Saxena R.K."/>
            <person name="Ji Y."/>
            <person name="Li M."/>
            <person name="Yan X."/>
            <person name="He Y."/>
            <person name="Liu Y."/>
            <person name="Wang X."/>
            <person name="Xiang C."/>
            <person name="Varshney R.K."/>
            <person name="Ding H."/>
            <person name="Gao S."/>
            <person name="Zong X."/>
        </authorList>
    </citation>
    <scope>NUCLEOTIDE SEQUENCE [LARGE SCALE GENOMIC DNA]</scope>
    <source>
        <strain evidence="4 5">cv. Zhongwan 6</strain>
    </source>
</reference>
<dbReference type="PANTHER" id="PTHR31284">
    <property type="entry name" value="ACID PHOSPHATASE-LIKE PROTEIN"/>
    <property type="match status" value="1"/>
</dbReference>
<organism evidence="4 5">
    <name type="scientific">Pisum sativum</name>
    <name type="common">Garden pea</name>
    <name type="synonym">Lathyrus oleraceus</name>
    <dbReference type="NCBI Taxonomy" id="3888"/>
    <lineage>
        <taxon>Eukaryota</taxon>
        <taxon>Viridiplantae</taxon>
        <taxon>Streptophyta</taxon>
        <taxon>Embryophyta</taxon>
        <taxon>Tracheophyta</taxon>
        <taxon>Spermatophyta</taxon>
        <taxon>Magnoliopsida</taxon>
        <taxon>eudicotyledons</taxon>
        <taxon>Gunneridae</taxon>
        <taxon>Pentapetalae</taxon>
        <taxon>rosids</taxon>
        <taxon>fabids</taxon>
        <taxon>Fabales</taxon>
        <taxon>Fabaceae</taxon>
        <taxon>Papilionoideae</taxon>
        <taxon>50 kb inversion clade</taxon>
        <taxon>NPAAA clade</taxon>
        <taxon>Hologalegina</taxon>
        <taxon>IRL clade</taxon>
        <taxon>Fabeae</taxon>
        <taxon>Lathyrus</taxon>
    </lineage>
</organism>
<evidence type="ECO:0000256" key="2">
    <source>
        <dbReference type="ARBA" id="ARBA00023180"/>
    </source>
</evidence>
<dbReference type="GO" id="GO:0003993">
    <property type="term" value="F:acid phosphatase activity"/>
    <property type="evidence" value="ECO:0007669"/>
    <property type="project" value="InterPro"/>
</dbReference>
<gene>
    <name evidence="4" type="ORF">KIW84_077095</name>
</gene>
<accession>A0A9D4VYM5</accession>
<proteinExistence type="inferred from homology"/>
<evidence type="ECO:0000313" key="5">
    <source>
        <dbReference type="Proteomes" id="UP001058974"/>
    </source>
</evidence>
<comment type="similarity">
    <text evidence="3">Belongs to the APS1/VSP family.</text>
</comment>
<dbReference type="CDD" id="cd07535">
    <property type="entry name" value="HAD_VSP"/>
    <property type="match status" value="1"/>
</dbReference>
<keyword evidence="3" id="KW-0758">Storage protein</keyword>
<dbReference type="AlphaFoldDB" id="A0A9D4VYM5"/>
<protein>
    <recommendedName>
        <fullName evidence="6">Acid phosphatase</fullName>
    </recommendedName>
</protein>
<dbReference type="EMBL" id="JAMSHJ010000007">
    <property type="protein sequence ID" value="KAI5392565.1"/>
    <property type="molecule type" value="Genomic_DNA"/>
</dbReference>
<dbReference type="PANTHER" id="PTHR31284:SF21">
    <property type="entry name" value="PLANT ACID PHOSPHATASE"/>
    <property type="match status" value="1"/>
</dbReference>
<sequence>MMLKIKIVQTIVACLTFLLGLLINLLLKLQQKQNQKPHRPPSQKLQMMLMMIRSELDSDDDRYEVDDERYGLSWRLAVETNNNVRPWKTVPLRCYKHVENYMIGGQYELDMNIIVDQIVFYAKSQIPLPSNKDAWIFDVDDTCISNIPYYKANRFGCEPFDSTMFKAWINKGMCPANAVVLRLFKTLIQKGFKVFLVTGRYEETLAKITMDNLHNQGFIGYQRLILRRAEYKGVSAVKYKSSIRKEIENEGYRIWGNVGDQWTDLQGDSLGNRTFKLPNPMYCIS</sequence>
<dbReference type="PIRSF" id="PIRSF002674">
    <property type="entry name" value="VSP"/>
    <property type="match status" value="1"/>
</dbReference>
<keyword evidence="2" id="KW-0325">Glycoprotein</keyword>
<evidence type="ECO:0000256" key="3">
    <source>
        <dbReference type="PIRNR" id="PIRNR002674"/>
    </source>
</evidence>
<dbReference type="InterPro" id="IPR010028">
    <property type="entry name" value="Acid_phosphatase_pln"/>
</dbReference>
<dbReference type="Pfam" id="PF03767">
    <property type="entry name" value="Acid_phosphat_B"/>
    <property type="match status" value="1"/>
</dbReference>
<keyword evidence="5" id="KW-1185">Reference proteome</keyword>
<dbReference type="Proteomes" id="UP001058974">
    <property type="component" value="Chromosome 7"/>
</dbReference>
<dbReference type="Gramene" id="PSAT_LOCUS29157_t1">
    <property type="protein sequence ID" value="CAL5210648.1"/>
    <property type="gene ID" value="PSAT_LOCUS29157"/>
</dbReference>
<evidence type="ECO:0000313" key="4">
    <source>
        <dbReference type="EMBL" id="KAI5392565.1"/>
    </source>
</evidence>
<evidence type="ECO:0000256" key="1">
    <source>
        <dbReference type="ARBA" id="ARBA00022729"/>
    </source>
</evidence>
<dbReference type="InterPro" id="IPR014403">
    <property type="entry name" value="APS1/VSP"/>
</dbReference>
<dbReference type="InterPro" id="IPR023214">
    <property type="entry name" value="HAD_sf"/>
</dbReference>